<dbReference type="InterPro" id="IPR036755">
    <property type="entry name" value="SRS_dom_sf"/>
</dbReference>
<sequence>MGCRRTCRAADGAVTLWRTFLVVCVVLLQRHVVWGSGNAQPTVEGTKVTCANTSGNVHASVVLKPGGTPLEVRCRQHSDFNPPRLVDKVQDEVSPSVCKASDAQTPTKCFTPVLLSGLIPGATFDWTKWIQDGYGATLTIPQDMFPLTKQTFAVGCVDVQLVSSPLSNEPAAQKQQLVYSCMVTVTVEPRAATALNNVVSCSYPDNTEANVPVKLTPFKRSFELVCGTGNTPQPGQYTKQFCSGSTVKDCTLKSYTDIFTDYEEGWWSTPDGQNKGSTVKFEIPASQFPSEKKTFLVGCEAPSSAGGPKLYCSVPVTVDPAGGSEGGGGSSASIRTYGRETLLLGIFLVPAGLFVSSC</sequence>
<evidence type="ECO:0000259" key="2">
    <source>
        <dbReference type="Pfam" id="PF04092"/>
    </source>
</evidence>
<dbReference type="SUPFAM" id="SSF74877">
    <property type="entry name" value="Major surface antigen p30, SAG1"/>
    <property type="match status" value="2"/>
</dbReference>
<gene>
    <name evidence="3" type="ORF">CSUI_001832</name>
</gene>
<dbReference type="InterPro" id="IPR028352">
    <property type="entry name" value="Surface_antig_SAG1"/>
</dbReference>
<dbReference type="EMBL" id="MIGC01000741">
    <property type="protein sequence ID" value="PHJ24312.1"/>
    <property type="molecule type" value="Genomic_DNA"/>
</dbReference>
<keyword evidence="4" id="KW-1185">Reference proteome</keyword>
<name>A0A2C6LB41_9APIC</name>
<organism evidence="3 4">
    <name type="scientific">Cystoisospora suis</name>
    <dbReference type="NCBI Taxonomy" id="483139"/>
    <lineage>
        <taxon>Eukaryota</taxon>
        <taxon>Sar</taxon>
        <taxon>Alveolata</taxon>
        <taxon>Apicomplexa</taxon>
        <taxon>Conoidasida</taxon>
        <taxon>Coccidia</taxon>
        <taxon>Eucoccidiorida</taxon>
        <taxon>Eimeriorina</taxon>
        <taxon>Sarcocystidae</taxon>
        <taxon>Cystoisospora</taxon>
    </lineage>
</organism>
<dbReference type="GeneID" id="94425246"/>
<comment type="caution">
    <text evidence="3">The sequence shown here is derived from an EMBL/GenBank/DDBJ whole genome shotgun (WGS) entry which is preliminary data.</text>
</comment>
<feature type="signal peptide" evidence="1">
    <location>
        <begin position="1"/>
        <end position="35"/>
    </location>
</feature>
<reference evidence="3 4" key="1">
    <citation type="journal article" date="2017" name="Int. J. Parasitol.">
        <title>The genome of the protozoan parasite Cystoisospora suis and a reverse vaccinology approach to identify vaccine candidates.</title>
        <authorList>
            <person name="Palmieri N."/>
            <person name="Shrestha A."/>
            <person name="Ruttkowski B."/>
            <person name="Beck T."/>
            <person name="Vogl C."/>
            <person name="Tomley F."/>
            <person name="Blake D.P."/>
            <person name="Joachim A."/>
        </authorList>
    </citation>
    <scope>NUCLEOTIDE SEQUENCE [LARGE SCALE GENOMIC DNA]</scope>
    <source>
        <strain evidence="3 4">Wien I</strain>
    </source>
</reference>
<feature type="domain" description="SRS" evidence="2">
    <location>
        <begin position="197"/>
        <end position="318"/>
    </location>
</feature>
<dbReference type="InterPro" id="IPR007226">
    <property type="entry name" value="SRS_dom"/>
</dbReference>
<feature type="domain" description="SRS" evidence="2">
    <location>
        <begin position="47"/>
        <end position="187"/>
    </location>
</feature>
<dbReference type="VEuPathDB" id="ToxoDB:CSUI_001832"/>
<keyword evidence="1" id="KW-0732">Signal</keyword>
<evidence type="ECO:0000313" key="4">
    <source>
        <dbReference type="Proteomes" id="UP000221165"/>
    </source>
</evidence>
<evidence type="ECO:0000313" key="3">
    <source>
        <dbReference type="EMBL" id="PHJ24312.1"/>
    </source>
</evidence>
<dbReference type="OrthoDB" id="329943at2759"/>
<dbReference type="PRINTS" id="PR01801">
    <property type="entry name" value="SURFCEANTIGN"/>
</dbReference>
<evidence type="ECO:0000256" key="1">
    <source>
        <dbReference type="SAM" id="SignalP"/>
    </source>
</evidence>
<dbReference type="Proteomes" id="UP000221165">
    <property type="component" value="Unassembled WGS sequence"/>
</dbReference>
<feature type="chain" id="PRO_5013197401" evidence="1">
    <location>
        <begin position="36"/>
        <end position="358"/>
    </location>
</feature>
<accession>A0A2C6LB41</accession>
<dbReference type="Gene3D" id="2.60.40.1320">
    <property type="entry name" value="SRS domain"/>
    <property type="match status" value="2"/>
</dbReference>
<protein>
    <submittedName>
        <fullName evidence="3">Surface antigen</fullName>
    </submittedName>
</protein>
<dbReference type="AlphaFoldDB" id="A0A2C6LB41"/>
<dbReference type="GO" id="GO:0016020">
    <property type="term" value="C:membrane"/>
    <property type="evidence" value="ECO:0007669"/>
    <property type="project" value="InterPro"/>
</dbReference>
<dbReference type="RefSeq" id="XP_067925985.1">
    <property type="nucleotide sequence ID" value="XM_068062035.1"/>
</dbReference>
<proteinExistence type="predicted"/>
<dbReference type="Pfam" id="PF04092">
    <property type="entry name" value="SAG"/>
    <property type="match status" value="2"/>
</dbReference>